<proteinExistence type="predicted"/>
<dbReference type="AlphaFoldDB" id="A0A7J8EEX0"/>
<protein>
    <submittedName>
        <fullName evidence="1">MAM domain containing 2</fullName>
    </submittedName>
</protein>
<evidence type="ECO:0000313" key="2">
    <source>
        <dbReference type="Proteomes" id="UP000550707"/>
    </source>
</evidence>
<gene>
    <name evidence="1" type="ORF">HJG59_011830</name>
</gene>
<dbReference type="Proteomes" id="UP000550707">
    <property type="component" value="Unassembled WGS sequence"/>
</dbReference>
<evidence type="ECO:0000313" key="1">
    <source>
        <dbReference type="EMBL" id="KAF6433920.1"/>
    </source>
</evidence>
<reference evidence="1 2" key="1">
    <citation type="journal article" date="2020" name="Nature">
        <title>Six reference-quality genomes reveal evolution of bat adaptations.</title>
        <authorList>
            <person name="Jebb D."/>
            <person name="Huang Z."/>
            <person name="Pippel M."/>
            <person name="Hughes G.M."/>
            <person name="Lavrichenko K."/>
            <person name="Devanna P."/>
            <person name="Winkler S."/>
            <person name="Jermiin L.S."/>
            <person name="Skirmuntt E.C."/>
            <person name="Katzourakis A."/>
            <person name="Burkitt-Gray L."/>
            <person name="Ray D.A."/>
            <person name="Sullivan K.A.M."/>
            <person name="Roscito J.G."/>
            <person name="Kirilenko B.M."/>
            <person name="Davalos L.M."/>
            <person name="Corthals A.P."/>
            <person name="Power M.L."/>
            <person name="Jones G."/>
            <person name="Ransome R.D."/>
            <person name="Dechmann D.K.N."/>
            <person name="Locatelli A.G."/>
            <person name="Puechmaille S.J."/>
            <person name="Fedrigo O."/>
            <person name="Jarvis E.D."/>
            <person name="Hiller M."/>
            <person name="Vernes S.C."/>
            <person name="Myers E.W."/>
            <person name="Teeling E.C."/>
        </authorList>
    </citation>
    <scope>NUCLEOTIDE SEQUENCE [LARGE SCALE GENOMIC DNA]</scope>
    <source>
        <strain evidence="1">MMolMol1</strain>
        <tissue evidence="1">Muscle</tissue>
    </source>
</reference>
<dbReference type="EMBL" id="JACASF010000014">
    <property type="protein sequence ID" value="KAF6433920.1"/>
    <property type="molecule type" value="Genomic_DNA"/>
</dbReference>
<accession>A0A7J8EEX0</accession>
<sequence length="30" mass="3519">MFHIRQRSSNQAITFMWTPPLPSKGRKPCC</sequence>
<name>A0A7J8EEX0_MOLMO</name>
<comment type="caution">
    <text evidence="1">The sequence shown here is derived from an EMBL/GenBank/DDBJ whole genome shotgun (WGS) entry which is preliminary data.</text>
</comment>
<organism evidence="1 2">
    <name type="scientific">Molossus molossus</name>
    <name type="common">Pallas' mastiff bat</name>
    <name type="synonym">Vespertilio molossus</name>
    <dbReference type="NCBI Taxonomy" id="27622"/>
    <lineage>
        <taxon>Eukaryota</taxon>
        <taxon>Metazoa</taxon>
        <taxon>Chordata</taxon>
        <taxon>Craniata</taxon>
        <taxon>Vertebrata</taxon>
        <taxon>Euteleostomi</taxon>
        <taxon>Mammalia</taxon>
        <taxon>Eutheria</taxon>
        <taxon>Laurasiatheria</taxon>
        <taxon>Chiroptera</taxon>
        <taxon>Yangochiroptera</taxon>
        <taxon>Molossidae</taxon>
        <taxon>Molossus</taxon>
    </lineage>
</organism>
<keyword evidence="2" id="KW-1185">Reference proteome</keyword>